<comment type="caution">
    <text evidence="7">The sequence shown here is derived from an EMBL/GenBank/DDBJ whole genome shotgun (WGS) entry which is preliminary data.</text>
</comment>
<dbReference type="InterPro" id="IPR002645">
    <property type="entry name" value="STAS_dom"/>
</dbReference>
<comment type="subcellular location">
    <subcellularLocation>
        <location evidence="1">Membrane</location>
        <topology evidence="1">Multi-pass membrane protein</topology>
    </subcellularLocation>
</comment>
<dbReference type="Proteomes" id="UP001165085">
    <property type="component" value="Unassembled WGS sequence"/>
</dbReference>
<keyword evidence="3 5" id="KW-1133">Transmembrane helix</keyword>
<dbReference type="PROSITE" id="PS50801">
    <property type="entry name" value="STAS"/>
    <property type="match status" value="1"/>
</dbReference>
<evidence type="ECO:0000256" key="5">
    <source>
        <dbReference type="SAM" id="Phobius"/>
    </source>
</evidence>
<feature type="transmembrane region" description="Helical" evidence="5">
    <location>
        <begin position="330"/>
        <end position="352"/>
    </location>
</feature>
<feature type="transmembrane region" description="Helical" evidence="5">
    <location>
        <begin position="21"/>
        <end position="41"/>
    </location>
</feature>
<dbReference type="OrthoDB" id="288203at2759"/>
<reference evidence="8" key="1">
    <citation type="journal article" date="2023" name="Commun. Biol.">
        <title>Genome analysis of Parmales, the sister group of diatoms, reveals the evolutionary specialization of diatoms from phago-mixotrophs to photoautotrophs.</title>
        <authorList>
            <person name="Ban H."/>
            <person name="Sato S."/>
            <person name="Yoshikawa S."/>
            <person name="Yamada K."/>
            <person name="Nakamura Y."/>
            <person name="Ichinomiya M."/>
            <person name="Sato N."/>
            <person name="Blanc-Mathieu R."/>
            <person name="Endo H."/>
            <person name="Kuwata A."/>
            <person name="Ogata H."/>
        </authorList>
    </citation>
    <scope>NUCLEOTIDE SEQUENCE [LARGE SCALE GENOMIC DNA]</scope>
    <source>
        <strain evidence="8">NIES 3701</strain>
    </source>
</reference>
<dbReference type="Gene3D" id="3.30.750.24">
    <property type="entry name" value="STAS domain"/>
    <property type="match status" value="1"/>
</dbReference>
<dbReference type="PANTHER" id="PTHR43310:SF1">
    <property type="entry name" value="SULFATE TRANSPORTER YBAR-RELATED"/>
    <property type="match status" value="1"/>
</dbReference>
<sequence length="628" mass="66346">MVEQRPQRSTKIIPEKRILQIVMRAKSIALLLAVSFCWNGLAFQPHVGSVRLSHSHRKLTFQSALLAQGPGSQGEPSDLVKRTRLENLTKNAKQLLASRNDPEKIASARTQVLSGATVSLAMIPEAVGFSFVAGVNPIVGLWSAVVMGFFAAAFGGRPGIITGASGACAVVVTSLVAAHGPVYLSACVLLAGVLQMLAGLGGLGKWIRLVPHPVMLGFVNGLAIVMTKAQLTHFSDPVTGTFLKGAKGATMFGLTAASMIFMKALPRLTKAIPASLGTIVLVTAISKGFNLPAKTLIDIAGAETFRGGLSILPSLSIPAIPFTLKSLGIIFPYALTMATVGLIESLLTLQLVDGMVEDGRRGSTSKECRGQGLGNFFSGLTGGMGGCALIGQSLMNVESGGSKRLAGISMSLALGTGIVAAAPLLGQIPIAALVGIMLLVCQQTFNWSSLRLFGKIPKLDTAIIVLVSWITVVEDLAQAVVAGTIMSALSFAWKQSTQIFASPSINDKGWKEFKLSGPLFFGSTQKFDRLFDIKSIEEKDVVLDFMESRVYDHSALVAINDLSDKFGEAGKTVHLRHLSPDCQVLLGKVHKGEGTPPYELVESDGLLDPVYEPVEESGLYGGYTSNIL</sequence>
<evidence type="ECO:0000256" key="4">
    <source>
        <dbReference type="ARBA" id="ARBA00023136"/>
    </source>
</evidence>
<organism evidence="7 8">
    <name type="scientific">Triparma strigata</name>
    <dbReference type="NCBI Taxonomy" id="1606541"/>
    <lineage>
        <taxon>Eukaryota</taxon>
        <taxon>Sar</taxon>
        <taxon>Stramenopiles</taxon>
        <taxon>Ochrophyta</taxon>
        <taxon>Bolidophyceae</taxon>
        <taxon>Parmales</taxon>
        <taxon>Triparmaceae</taxon>
        <taxon>Triparma</taxon>
    </lineage>
</organism>
<feature type="transmembrane region" description="Helical" evidence="5">
    <location>
        <begin position="272"/>
        <end position="289"/>
    </location>
</feature>
<feature type="transmembrane region" description="Helical" evidence="5">
    <location>
        <begin position="373"/>
        <end position="392"/>
    </location>
</feature>
<evidence type="ECO:0000256" key="1">
    <source>
        <dbReference type="ARBA" id="ARBA00004141"/>
    </source>
</evidence>
<dbReference type="Pfam" id="PF00916">
    <property type="entry name" value="Sulfate_transp"/>
    <property type="match status" value="2"/>
</dbReference>
<feature type="transmembrane region" description="Helical" evidence="5">
    <location>
        <begin position="129"/>
        <end position="152"/>
    </location>
</feature>
<feature type="domain" description="STAS" evidence="6">
    <location>
        <begin position="513"/>
        <end position="584"/>
    </location>
</feature>
<dbReference type="PANTHER" id="PTHR43310">
    <property type="entry name" value="SULFATE TRANSPORTER YBAR-RELATED"/>
    <property type="match status" value="1"/>
</dbReference>
<dbReference type="InterPro" id="IPR011547">
    <property type="entry name" value="SLC26A/SulP_dom"/>
</dbReference>
<proteinExistence type="predicted"/>
<feature type="transmembrane region" description="Helical" evidence="5">
    <location>
        <begin position="412"/>
        <end position="440"/>
    </location>
</feature>
<name>A0A9W7ARR1_9STRA</name>
<dbReference type="InterPro" id="IPR052706">
    <property type="entry name" value="Membrane-Transporter-like"/>
</dbReference>
<dbReference type="CDD" id="cd07042">
    <property type="entry name" value="STAS_SulP_like_sulfate_transporter"/>
    <property type="match status" value="1"/>
</dbReference>
<dbReference type="InterPro" id="IPR036513">
    <property type="entry name" value="STAS_dom_sf"/>
</dbReference>
<feature type="transmembrane region" description="Helical" evidence="5">
    <location>
        <begin position="183"/>
        <end position="203"/>
    </location>
</feature>
<evidence type="ECO:0000256" key="2">
    <source>
        <dbReference type="ARBA" id="ARBA00022692"/>
    </source>
</evidence>
<accession>A0A9W7ARR1</accession>
<dbReference type="AlphaFoldDB" id="A0A9W7ARR1"/>
<keyword evidence="4 5" id="KW-0472">Membrane</keyword>
<feature type="transmembrane region" description="Helical" evidence="5">
    <location>
        <begin position="215"/>
        <end position="234"/>
    </location>
</feature>
<feature type="transmembrane region" description="Helical" evidence="5">
    <location>
        <begin position="159"/>
        <end position="177"/>
    </location>
</feature>
<evidence type="ECO:0000256" key="3">
    <source>
        <dbReference type="ARBA" id="ARBA00022989"/>
    </source>
</evidence>
<keyword evidence="2 5" id="KW-0812">Transmembrane</keyword>
<dbReference type="EMBL" id="BRXY01000178">
    <property type="protein sequence ID" value="GMH74317.1"/>
    <property type="molecule type" value="Genomic_DNA"/>
</dbReference>
<evidence type="ECO:0000313" key="8">
    <source>
        <dbReference type="Proteomes" id="UP001165085"/>
    </source>
</evidence>
<dbReference type="GO" id="GO:0016020">
    <property type="term" value="C:membrane"/>
    <property type="evidence" value="ECO:0007669"/>
    <property type="project" value="UniProtKB-SubCell"/>
</dbReference>
<evidence type="ECO:0000259" key="6">
    <source>
        <dbReference type="PROSITE" id="PS50801"/>
    </source>
</evidence>
<dbReference type="SUPFAM" id="SSF52091">
    <property type="entry name" value="SpoIIaa-like"/>
    <property type="match status" value="1"/>
</dbReference>
<keyword evidence="8" id="KW-1185">Reference proteome</keyword>
<evidence type="ECO:0000313" key="7">
    <source>
        <dbReference type="EMBL" id="GMH74317.1"/>
    </source>
</evidence>
<gene>
    <name evidence="7" type="ORF">TrST_g7096</name>
</gene>
<protein>
    <recommendedName>
        <fullName evidence="6">STAS domain-containing protein</fullName>
    </recommendedName>
</protein>